<comment type="similarity">
    <text evidence="1">Belongs to the VPS72/YL1 family.</text>
</comment>
<dbReference type="PANTHER" id="PTHR13275:SF4">
    <property type="entry name" value="VACUOLAR PROTEIN SORTING-ASSOCIATED PROTEIN 72 HOMOLOG"/>
    <property type="match status" value="1"/>
</dbReference>
<evidence type="ECO:0000256" key="2">
    <source>
        <dbReference type="SAM" id="MobiDB-lite"/>
    </source>
</evidence>
<feature type="region of interest" description="Disordered" evidence="2">
    <location>
        <begin position="181"/>
        <end position="202"/>
    </location>
</feature>
<dbReference type="GO" id="GO:0005634">
    <property type="term" value="C:nucleus"/>
    <property type="evidence" value="ECO:0007669"/>
    <property type="project" value="TreeGrafter"/>
</dbReference>
<dbReference type="Proteomes" id="UP001217582">
    <property type="component" value="Chromosome 9"/>
</dbReference>
<dbReference type="InterPro" id="IPR046757">
    <property type="entry name" value="YL1_N"/>
</dbReference>
<feature type="domain" description="Vps72/YL1 C-terminal" evidence="3">
    <location>
        <begin position="450"/>
        <end position="479"/>
    </location>
</feature>
<sequence length="525" mass="57760">MLVQERARRSNAGNRMQELLARGEFEADDMFLEAENDVEFEAREEEPDIVDSDFDGNSTEEESDEDVEAEESIAREEKRQRKAAKPVVRTLAQPKGPTAPAPARPRAPRTVPSVVPPGGVRSSSRRSTVENKMATQTKLQEAEARRASVRARPAKRVKHLTQDALIREALEMEEENTQSLLHYLEQEEERKARQRQAGKKHMSGPFVRWISVGLDQNIFNSIEVRDAKAKKEPPSEERENAFPKGTEAQAAREMPERTTPVPTVPTEEAGPEPDSGAAEPRSEAPSESREAPNEAAEPPSEALSESREAPNEVAEPHSEAPIEATERHSEAPIESREAPNEATERHSETPIESCEAAQPPSLACSEPNESAQEAHPPPAPSNAPMEVAASTDPDTPSSTEKTARTILSLHGLEPGATWVDEFRYLLGDHCAWDRLPFVPSRNRPYRPRQSTCVITGLPARYRDPRTGIPYATTEAYATIERVLRGEYVWTGSAQRSVALSAGMLAAAQDDGGAGGVFLRSQGVER</sequence>
<organism evidence="4 5">
    <name type="scientific">Malassezia arunalokei</name>
    <dbReference type="NCBI Taxonomy" id="1514897"/>
    <lineage>
        <taxon>Eukaryota</taxon>
        <taxon>Fungi</taxon>
        <taxon>Dikarya</taxon>
        <taxon>Basidiomycota</taxon>
        <taxon>Ustilaginomycotina</taxon>
        <taxon>Malasseziomycetes</taxon>
        <taxon>Malasseziales</taxon>
        <taxon>Malasseziaceae</taxon>
        <taxon>Malassezia</taxon>
    </lineage>
</organism>
<dbReference type="Pfam" id="PF05764">
    <property type="entry name" value="YL1"/>
    <property type="match status" value="1"/>
</dbReference>
<keyword evidence="5" id="KW-1185">Reference proteome</keyword>
<feature type="compositionally biased region" description="Low complexity" evidence="2">
    <location>
        <begin position="108"/>
        <end position="126"/>
    </location>
</feature>
<feature type="compositionally biased region" description="Basic and acidic residues" evidence="2">
    <location>
        <begin position="280"/>
        <end position="292"/>
    </location>
</feature>
<protein>
    <recommendedName>
        <fullName evidence="3">Vps72/YL1 C-terminal domain-containing protein</fullName>
    </recommendedName>
</protein>
<feature type="compositionally biased region" description="Basic residues" evidence="2">
    <location>
        <begin position="192"/>
        <end position="202"/>
    </location>
</feature>
<feature type="region of interest" description="Disordered" evidence="2">
    <location>
        <begin position="225"/>
        <end position="402"/>
    </location>
</feature>
<dbReference type="Pfam" id="PF08265">
    <property type="entry name" value="YL1_C"/>
    <property type="match status" value="1"/>
</dbReference>
<feature type="compositionally biased region" description="Basic and acidic residues" evidence="2">
    <location>
        <begin position="225"/>
        <end position="241"/>
    </location>
</feature>
<feature type="compositionally biased region" description="Low complexity" evidence="2">
    <location>
        <begin position="293"/>
        <end position="303"/>
    </location>
</feature>
<gene>
    <name evidence="4" type="ORF">MARU1_003768</name>
</gene>
<feature type="compositionally biased region" description="Acidic residues" evidence="2">
    <location>
        <begin position="37"/>
        <end position="71"/>
    </location>
</feature>
<evidence type="ECO:0000313" key="4">
    <source>
        <dbReference type="EMBL" id="WFD17705.1"/>
    </source>
</evidence>
<feature type="region of interest" description="Disordered" evidence="2">
    <location>
        <begin position="37"/>
        <end position="157"/>
    </location>
</feature>
<feature type="compositionally biased region" description="Basic residues" evidence="2">
    <location>
        <begin position="147"/>
        <end position="157"/>
    </location>
</feature>
<feature type="compositionally biased region" description="Basic and acidic residues" evidence="2">
    <location>
        <begin position="304"/>
        <end position="349"/>
    </location>
</feature>
<dbReference type="SMART" id="SM00993">
    <property type="entry name" value="YL1_C"/>
    <property type="match status" value="1"/>
</dbReference>
<proteinExistence type="inferred from homology"/>
<dbReference type="PANTHER" id="PTHR13275">
    <property type="entry name" value="YL-1 PROTEIN TRANSCRIPTION FACTOR-LIKE 1"/>
    <property type="match status" value="1"/>
</dbReference>
<name>A0AAJ5Z6E7_9BASI</name>
<evidence type="ECO:0000313" key="5">
    <source>
        <dbReference type="Proteomes" id="UP001217582"/>
    </source>
</evidence>
<reference evidence="4 5" key="1">
    <citation type="submission" date="2023-03" db="EMBL/GenBank/DDBJ databases">
        <title>Mating type loci evolution in Malassezia.</title>
        <authorList>
            <person name="Coelho M.A."/>
        </authorList>
    </citation>
    <scope>NUCLEOTIDE SEQUENCE [LARGE SCALE GENOMIC DNA]</scope>
    <source>
        <strain evidence="4 5">CBS 13387</strain>
    </source>
</reference>
<evidence type="ECO:0000256" key="1">
    <source>
        <dbReference type="ARBA" id="ARBA00006832"/>
    </source>
</evidence>
<dbReference type="InterPro" id="IPR013272">
    <property type="entry name" value="Vps72/YL1_C"/>
</dbReference>
<dbReference type="AlphaFoldDB" id="A0AAJ5Z6E7"/>
<dbReference type="EMBL" id="CP119924">
    <property type="protein sequence ID" value="WFD17705.1"/>
    <property type="molecule type" value="Genomic_DNA"/>
</dbReference>
<feature type="compositionally biased region" description="Low complexity" evidence="2">
    <location>
        <begin position="257"/>
        <end position="268"/>
    </location>
</feature>
<evidence type="ECO:0000259" key="3">
    <source>
        <dbReference type="SMART" id="SM00993"/>
    </source>
</evidence>
<accession>A0AAJ5Z6E7</accession>